<evidence type="ECO:0000259" key="8">
    <source>
        <dbReference type="PROSITE" id="PS50879"/>
    </source>
</evidence>
<dbReference type="GO" id="GO:0004523">
    <property type="term" value="F:RNA-DNA hybrid ribonuclease activity"/>
    <property type="evidence" value="ECO:0007669"/>
    <property type="project" value="UniProtKB-EC"/>
</dbReference>
<dbReference type="InterPro" id="IPR050092">
    <property type="entry name" value="RNase_H"/>
</dbReference>
<dbReference type="Gene3D" id="3.30.420.10">
    <property type="entry name" value="Ribonuclease H-like superfamily/Ribonuclease H"/>
    <property type="match status" value="1"/>
</dbReference>
<feature type="domain" description="RNase H type-1" evidence="8">
    <location>
        <begin position="34"/>
        <end position="183"/>
    </location>
</feature>
<dbReference type="InterPro" id="IPR036397">
    <property type="entry name" value="RNaseH_sf"/>
</dbReference>
<dbReference type="PANTHER" id="PTHR10642">
    <property type="entry name" value="RIBONUCLEASE H1"/>
    <property type="match status" value="1"/>
</dbReference>
<keyword evidence="6" id="KW-0255">Endonuclease</keyword>
<dbReference type="Proteomes" id="UP000001194">
    <property type="component" value="Unassembled WGS sequence"/>
</dbReference>
<dbReference type="InParanoid" id="B0DB29"/>
<dbReference type="CDD" id="cd13934">
    <property type="entry name" value="RNase_H_Dikarya_like"/>
    <property type="match status" value="1"/>
</dbReference>
<dbReference type="GeneID" id="6076718"/>
<dbReference type="OrthoDB" id="407198at2759"/>
<evidence type="ECO:0000256" key="4">
    <source>
        <dbReference type="ARBA" id="ARBA00022722"/>
    </source>
</evidence>
<evidence type="ECO:0000313" key="10">
    <source>
        <dbReference type="Proteomes" id="UP000001194"/>
    </source>
</evidence>
<proteinExistence type="inferred from homology"/>
<dbReference type="SUPFAM" id="SSF53098">
    <property type="entry name" value="Ribonuclease H-like"/>
    <property type="match status" value="1"/>
</dbReference>
<sequence>MAPTLLAGTNRSNPLDYAFVPNYSRMPARWESINDDRILIFTDGAAPNNGRPGVRAGCGVVTGPSLDSRHLFRLEPDVSHQLTSNRAELRAVEAAIEFDWKMEGIKTIVIATDSEYVAEGATLWIRVWRDWSGRWVVQKANMDLWDRLMKAIEDKEREGIRVEFYLIDRVWNLADRYAKAAAKRLHFTSAGLLEESPAISASEIYPK</sequence>
<keyword evidence="4" id="KW-0540">Nuclease</keyword>
<gene>
    <name evidence="9" type="ORF">LACBIDRAFT_327438</name>
</gene>
<dbReference type="Pfam" id="PF00075">
    <property type="entry name" value="RNase_H"/>
    <property type="match status" value="1"/>
</dbReference>
<evidence type="ECO:0000256" key="5">
    <source>
        <dbReference type="ARBA" id="ARBA00022723"/>
    </source>
</evidence>
<evidence type="ECO:0000256" key="2">
    <source>
        <dbReference type="ARBA" id="ARBA00005300"/>
    </source>
</evidence>
<dbReference type="InterPro" id="IPR002156">
    <property type="entry name" value="RNaseH_domain"/>
</dbReference>
<name>B0DB29_LACBS</name>
<keyword evidence="7" id="KW-0378">Hydrolase</keyword>
<comment type="similarity">
    <text evidence="2">Belongs to the RNase H family.</text>
</comment>
<dbReference type="GO" id="GO:0003676">
    <property type="term" value="F:nucleic acid binding"/>
    <property type="evidence" value="ECO:0007669"/>
    <property type="project" value="InterPro"/>
</dbReference>
<organism evidence="10">
    <name type="scientific">Laccaria bicolor (strain S238N-H82 / ATCC MYA-4686)</name>
    <name type="common">Bicoloured deceiver</name>
    <name type="synonym">Laccaria laccata var. bicolor</name>
    <dbReference type="NCBI Taxonomy" id="486041"/>
    <lineage>
        <taxon>Eukaryota</taxon>
        <taxon>Fungi</taxon>
        <taxon>Dikarya</taxon>
        <taxon>Basidiomycota</taxon>
        <taxon>Agaricomycotina</taxon>
        <taxon>Agaricomycetes</taxon>
        <taxon>Agaricomycetidae</taxon>
        <taxon>Agaricales</taxon>
        <taxon>Agaricineae</taxon>
        <taxon>Hydnangiaceae</taxon>
        <taxon>Laccaria</taxon>
    </lineage>
</organism>
<keyword evidence="10" id="KW-1185">Reference proteome</keyword>
<dbReference type="PROSITE" id="PS50879">
    <property type="entry name" value="RNASE_H_1"/>
    <property type="match status" value="1"/>
</dbReference>
<protein>
    <recommendedName>
        <fullName evidence="3">ribonuclease H</fullName>
        <ecNumber evidence="3">3.1.26.4</ecNumber>
    </recommendedName>
</protein>
<evidence type="ECO:0000313" key="9">
    <source>
        <dbReference type="EMBL" id="EDR08314.1"/>
    </source>
</evidence>
<evidence type="ECO:0000256" key="3">
    <source>
        <dbReference type="ARBA" id="ARBA00012180"/>
    </source>
</evidence>
<evidence type="ECO:0000256" key="1">
    <source>
        <dbReference type="ARBA" id="ARBA00000077"/>
    </source>
</evidence>
<dbReference type="EMBL" id="DS547102">
    <property type="protein sequence ID" value="EDR08314.1"/>
    <property type="molecule type" value="Genomic_DNA"/>
</dbReference>
<dbReference type="STRING" id="486041.B0DB29"/>
<dbReference type="PANTHER" id="PTHR10642:SF26">
    <property type="entry name" value="RIBONUCLEASE H1"/>
    <property type="match status" value="1"/>
</dbReference>
<dbReference type="InterPro" id="IPR012337">
    <property type="entry name" value="RNaseH-like_sf"/>
</dbReference>
<evidence type="ECO:0000256" key="7">
    <source>
        <dbReference type="ARBA" id="ARBA00022801"/>
    </source>
</evidence>
<reference evidence="9 10" key="1">
    <citation type="journal article" date="2008" name="Nature">
        <title>The genome of Laccaria bicolor provides insights into mycorrhizal symbiosis.</title>
        <authorList>
            <person name="Martin F."/>
            <person name="Aerts A."/>
            <person name="Ahren D."/>
            <person name="Brun A."/>
            <person name="Danchin E.G.J."/>
            <person name="Duchaussoy F."/>
            <person name="Gibon J."/>
            <person name="Kohler A."/>
            <person name="Lindquist E."/>
            <person name="Pereda V."/>
            <person name="Salamov A."/>
            <person name="Shapiro H.J."/>
            <person name="Wuyts J."/>
            <person name="Blaudez D."/>
            <person name="Buee M."/>
            <person name="Brokstein P."/>
            <person name="Canbaeck B."/>
            <person name="Cohen D."/>
            <person name="Courty P.E."/>
            <person name="Coutinho P.M."/>
            <person name="Delaruelle C."/>
            <person name="Detter J.C."/>
            <person name="Deveau A."/>
            <person name="DiFazio S."/>
            <person name="Duplessis S."/>
            <person name="Fraissinet-Tachet L."/>
            <person name="Lucic E."/>
            <person name="Frey-Klett P."/>
            <person name="Fourrey C."/>
            <person name="Feussner I."/>
            <person name="Gay G."/>
            <person name="Grimwood J."/>
            <person name="Hoegger P.J."/>
            <person name="Jain P."/>
            <person name="Kilaru S."/>
            <person name="Labbe J."/>
            <person name="Lin Y.C."/>
            <person name="Legue V."/>
            <person name="Le Tacon F."/>
            <person name="Marmeisse R."/>
            <person name="Melayah D."/>
            <person name="Montanini B."/>
            <person name="Muratet M."/>
            <person name="Nehls U."/>
            <person name="Niculita-Hirzel H."/>
            <person name="Oudot-Le Secq M.P."/>
            <person name="Peter M."/>
            <person name="Quesneville H."/>
            <person name="Rajashekar B."/>
            <person name="Reich M."/>
            <person name="Rouhier N."/>
            <person name="Schmutz J."/>
            <person name="Yin T."/>
            <person name="Chalot M."/>
            <person name="Henrissat B."/>
            <person name="Kuees U."/>
            <person name="Lucas S."/>
            <person name="Van de Peer Y."/>
            <person name="Podila G.K."/>
            <person name="Polle A."/>
            <person name="Pukkila P.J."/>
            <person name="Richardson P.M."/>
            <person name="Rouze P."/>
            <person name="Sanders I.R."/>
            <person name="Stajich J.E."/>
            <person name="Tunlid A."/>
            <person name="Tuskan G."/>
            <person name="Grigoriev I.V."/>
        </authorList>
    </citation>
    <scope>NUCLEOTIDE SEQUENCE [LARGE SCALE GENOMIC DNA]</scope>
    <source>
        <strain evidence="10">S238N-H82 / ATCC MYA-4686</strain>
    </source>
</reference>
<dbReference type="EC" id="3.1.26.4" evidence="3"/>
<evidence type="ECO:0000256" key="6">
    <source>
        <dbReference type="ARBA" id="ARBA00022759"/>
    </source>
</evidence>
<keyword evidence="5" id="KW-0479">Metal-binding</keyword>
<dbReference type="RefSeq" id="XP_001881384.1">
    <property type="nucleotide sequence ID" value="XM_001881349.1"/>
</dbReference>
<dbReference type="GO" id="GO:0043137">
    <property type="term" value="P:DNA replication, removal of RNA primer"/>
    <property type="evidence" value="ECO:0007669"/>
    <property type="project" value="TreeGrafter"/>
</dbReference>
<dbReference type="GO" id="GO:0046872">
    <property type="term" value="F:metal ion binding"/>
    <property type="evidence" value="ECO:0007669"/>
    <property type="project" value="UniProtKB-KW"/>
</dbReference>
<dbReference type="KEGG" id="lbc:LACBIDRAFT_327438"/>
<accession>B0DB29</accession>
<dbReference type="AlphaFoldDB" id="B0DB29"/>
<dbReference type="HOGENOM" id="CLU_030894_4_1_1"/>
<comment type="catalytic activity">
    <reaction evidence="1">
        <text>Endonucleolytic cleavage to 5'-phosphomonoester.</text>
        <dbReference type="EC" id="3.1.26.4"/>
    </reaction>
</comment>